<comment type="similarity">
    <text evidence="2">Belongs to the glycosyl hydrolase 20 family.</text>
</comment>
<dbReference type="Proteomes" id="UP000267027">
    <property type="component" value="Unassembled WGS sequence"/>
</dbReference>
<dbReference type="EC" id="3.2.1.52" evidence="3"/>
<reference evidence="8" key="1">
    <citation type="submission" date="2016-04" db="UniProtKB">
        <authorList>
            <consortium name="WormBaseParasite"/>
        </authorList>
    </citation>
    <scope>IDENTIFICATION</scope>
</reference>
<proteinExistence type="inferred from homology"/>
<dbReference type="InterPro" id="IPR017853">
    <property type="entry name" value="GH"/>
</dbReference>
<feature type="domain" description="Glycoside hydrolase family 20 catalytic" evidence="5">
    <location>
        <begin position="102"/>
        <end position="255"/>
    </location>
</feature>
<evidence type="ECO:0000313" key="8">
    <source>
        <dbReference type="WBParaSite" id="ACOC_0000684901-mRNA-1"/>
    </source>
</evidence>
<reference evidence="6 7" key="2">
    <citation type="submission" date="2018-11" db="EMBL/GenBank/DDBJ databases">
        <authorList>
            <consortium name="Pathogen Informatics"/>
        </authorList>
    </citation>
    <scope>NUCLEOTIDE SEQUENCE [LARGE SCALE GENOMIC DNA]</scope>
    <source>
        <strain evidence="6 7">Costa Rica</strain>
    </source>
</reference>
<evidence type="ECO:0000259" key="5">
    <source>
        <dbReference type="Pfam" id="PF00728"/>
    </source>
</evidence>
<dbReference type="OMA" id="KYYEIRE"/>
<dbReference type="PANTHER" id="PTHR21040">
    <property type="entry name" value="BCDNA.GH04120"/>
    <property type="match status" value="1"/>
</dbReference>
<dbReference type="Pfam" id="PF00728">
    <property type="entry name" value="Glyco_hydro_20"/>
    <property type="match status" value="1"/>
</dbReference>
<evidence type="ECO:0000256" key="3">
    <source>
        <dbReference type="ARBA" id="ARBA00012663"/>
    </source>
</evidence>
<dbReference type="OrthoDB" id="47475at2759"/>
<comment type="catalytic activity">
    <reaction evidence="1">
        <text>Hydrolysis of terminal non-reducing N-acetyl-D-hexosamine residues in N-acetyl-beta-D-hexosaminides.</text>
        <dbReference type="EC" id="3.2.1.52"/>
    </reaction>
</comment>
<dbReference type="WBParaSite" id="ACOC_0000684901-mRNA-1">
    <property type="protein sequence ID" value="ACOC_0000684901-mRNA-1"/>
    <property type="gene ID" value="ACOC_0000684901"/>
</dbReference>
<dbReference type="SUPFAM" id="SSF51445">
    <property type="entry name" value="(Trans)glycosidases"/>
    <property type="match status" value="1"/>
</dbReference>
<dbReference type="CDD" id="cd06565">
    <property type="entry name" value="GH20_GcnA-like"/>
    <property type="match status" value="1"/>
</dbReference>
<dbReference type="GO" id="GO:0005975">
    <property type="term" value="P:carbohydrate metabolic process"/>
    <property type="evidence" value="ECO:0007669"/>
    <property type="project" value="InterPro"/>
</dbReference>
<accession>A0A158PHW9</accession>
<gene>
    <name evidence="6" type="ORF">ACOC_LOCUS6850</name>
</gene>
<evidence type="ECO:0000313" key="6">
    <source>
        <dbReference type="EMBL" id="VDM58435.1"/>
    </source>
</evidence>
<name>A0A158PHW9_ANGCS</name>
<dbReference type="GO" id="GO:0004563">
    <property type="term" value="F:beta-N-acetylhexosaminidase activity"/>
    <property type="evidence" value="ECO:0007669"/>
    <property type="project" value="UniProtKB-EC"/>
</dbReference>
<sequence>PQTPAVRNVANISASLKTYIPPKFKKLNYFLNKTVKISTFYFNFSFKYFYTNVIVHFDLKGAPPKAGYFLRLLELTAKSGATGVLIEWEDMFPWSGELEIVRSTNAYKVSEVQGILRKARNLGLEVIPLVQTFGHMEWILKHEKFRALRENDNYPQVICIGSENSVKLVKKIISQVVNVHKPFGIKRFHIGADEAFQFGVCNKSQKLARKLGSSSQLAIEYLGTIANYVKNITNGATILAWHDMVKQFINSGEVLSKLGTLLQPVIWDYSEKLETMSKDFLAIADTFPKMWASSAFKGANTPSSKYMDYGHYQKNNLQWITTQRLLRNHSRLAFEGMIITGWSRYDHMARLCEILPIGTPSMVLNTQIALIGAHKTLGTSTMTVCSPLICH</sequence>
<keyword evidence="7" id="KW-1185">Reference proteome</keyword>
<dbReference type="AlphaFoldDB" id="A0A158PHW9"/>
<evidence type="ECO:0000313" key="7">
    <source>
        <dbReference type="Proteomes" id="UP000267027"/>
    </source>
</evidence>
<evidence type="ECO:0000256" key="4">
    <source>
        <dbReference type="ARBA" id="ARBA00022801"/>
    </source>
</evidence>
<dbReference type="PANTHER" id="PTHR21040:SF4">
    <property type="entry name" value="BETA-N-ACETYLHEXOSAMINIDASE"/>
    <property type="match status" value="1"/>
</dbReference>
<evidence type="ECO:0000256" key="2">
    <source>
        <dbReference type="ARBA" id="ARBA00006285"/>
    </source>
</evidence>
<dbReference type="InterPro" id="IPR015883">
    <property type="entry name" value="Glyco_hydro_20_cat"/>
</dbReference>
<protein>
    <recommendedName>
        <fullName evidence="3">beta-N-acetylhexosaminidase</fullName>
        <ecNumber evidence="3">3.2.1.52</ecNumber>
    </recommendedName>
</protein>
<dbReference type="InterPro" id="IPR038901">
    <property type="entry name" value="HEXDC-like"/>
</dbReference>
<evidence type="ECO:0000256" key="1">
    <source>
        <dbReference type="ARBA" id="ARBA00001231"/>
    </source>
</evidence>
<keyword evidence="4" id="KW-0378">Hydrolase</keyword>
<dbReference type="STRING" id="334426.A0A158PHW9"/>
<organism evidence="8">
    <name type="scientific">Angiostrongylus costaricensis</name>
    <name type="common">Nematode worm</name>
    <dbReference type="NCBI Taxonomy" id="334426"/>
    <lineage>
        <taxon>Eukaryota</taxon>
        <taxon>Metazoa</taxon>
        <taxon>Ecdysozoa</taxon>
        <taxon>Nematoda</taxon>
        <taxon>Chromadorea</taxon>
        <taxon>Rhabditida</taxon>
        <taxon>Rhabditina</taxon>
        <taxon>Rhabditomorpha</taxon>
        <taxon>Strongyloidea</taxon>
        <taxon>Metastrongylidae</taxon>
        <taxon>Angiostrongylus</taxon>
    </lineage>
</organism>
<dbReference type="EMBL" id="UYYA01003983">
    <property type="protein sequence ID" value="VDM58435.1"/>
    <property type="molecule type" value="Genomic_DNA"/>
</dbReference>
<dbReference type="Gene3D" id="3.20.20.80">
    <property type="entry name" value="Glycosidases"/>
    <property type="match status" value="1"/>
</dbReference>